<dbReference type="SUPFAM" id="SSF56059">
    <property type="entry name" value="Glutathione synthetase ATP-binding domain-like"/>
    <property type="match status" value="1"/>
</dbReference>
<evidence type="ECO:0000313" key="2">
    <source>
        <dbReference type="EMBL" id="ETD72907.1"/>
    </source>
</evidence>
<dbReference type="InterPro" id="IPR004218">
    <property type="entry name" value="GSHS_ATP-bd"/>
</dbReference>
<dbReference type="Proteomes" id="UP000018766">
    <property type="component" value="Unassembled WGS sequence"/>
</dbReference>
<dbReference type="Gene3D" id="3.30.470.20">
    <property type="entry name" value="ATP-grasp fold, B domain"/>
    <property type="match status" value="1"/>
</dbReference>
<dbReference type="OrthoDB" id="3373978at2"/>
<dbReference type="InterPro" id="IPR053191">
    <property type="entry name" value="DcsG_Biosynth_Enzyme"/>
</dbReference>
<reference evidence="2 3" key="1">
    <citation type="submission" date="2013-11" db="EMBL/GenBank/DDBJ databases">
        <title>Genomic analysis of Pelistega sp. HM-7.</title>
        <authorList>
            <person name="Kumbhare S.V."/>
            <person name="Shetty S.A."/>
            <person name="Sharma O."/>
            <person name="Dhotre D.P."/>
        </authorList>
    </citation>
    <scope>NUCLEOTIDE SEQUENCE [LARGE SCALE GENOMIC DNA]</scope>
    <source>
        <strain evidence="2 3">HM-7</strain>
    </source>
</reference>
<sequence>MKKLLVATCTDWPNLPANVLPMVNLLEEKGIKVTVSPWQSSVAADYILPLCTWDYAQTPMAFSEWLADMNKHGCQTVNPVTLMQWNMHKSYLQEIASWGIDVIPTQVMPQINAEKLRELALSIYQQTQQHIVVLKPLIGQSGQSVQKWDCLSSELPHLEGYQNGLVIQPYIQAIEHYGETSLIYFNGVFSHAVKRQPPAGEWRANSAYGVQIHTVVPSQQALDLATALLDKLPHTPIYARVDGTDILADNRFLLNELEVIEPALYLHTNQLASERFANVLLEMMGVSKNKNY</sequence>
<gene>
    <name evidence="2" type="ORF">V757_01570</name>
</gene>
<protein>
    <submittedName>
        <fullName evidence="2">Glutathione synthetase</fullName>
    </submittedName>
</protein>
<dbReference type="RefSeq" id="WP_023949170.1">
    <property type="nucleotide sequence ID" value="NZ_AYSV01000009.1"/>
</dbReference>
<keyword evidence="3" id="KW-1185">Reference proteome</keyword>
<dbReference type="PANTHER" id="PTHR39217">
    <property type="match status" value="1"/>
</dbReference>
<comment type="caution">
    <text evidence="2">The sequence shown here is derived from an EMBL/GenBank/DDBJ whole genome shotgun (WGS) entry which is preliminary data.</text>
</comment>
<evidence type="ECO:0000313" key="3">
    <source>
        <dbReference type="Proteomes" id="UP000018766"/>
    </source>
</evidence>
<dbReference type="PANTHER" id="PTHR39217:SF1">
    <property type="entry name" value="GLUTATHIONE SYNTHETASE"/>
    <property type="match status" value="1"/>
</dbReference>
<dbReference type="GO" id="GO:0004363">
    <property type="term" value="F:glutathione synthase activity"/>
    <property type="evidence" value="ECO:0007669"/>
    <property type="project" value="InterPro"/>
</dbReference>
<organism evidence="2 3">
    <name type="scientific">Pelistega indica</name>
    <dbReference type="NCBI Taxonomy" id="1414851"/>
    <lineage>
        <taxon>Bacteria</taxon>
        <taxon>Pseudomonadati</taxon>
        <taxon>Pseudomonadota</taxon>
        <taxon>Betaproteobacteria</taxon>
        <taxon>Burkholderiales</taxon>
        <taxon>Alcaligenaceae</taxon>
        <taxon>Pelistega</taxon>
    </lineage>
</organism>
<evidence type="ECO:0000259" key="1">
    <source>
        <dbReference type="Pfam" id="PF02955"/>
    </source>
</evidence>
<dbReference type="AlphaFoldDB" id="V8GAZ6"/>
<name>V8GAZ6_9BURK</name>
<dbReference type="EMBL" id="AYSV01000009">
    <property type="protein sequence ID" value="ETD72907.1"/>
    <property type="molecule type" value="Genomic_DNA"/>
</dbReference>
<dbReference type="Pfam" id="PF02955">
    <property type="entry name" value="GSH-S_ATP"/>
    <property type="match status" value="1"/>
</dbReference>
<proteinExistence type="predicted"/>
<accession>V8GAZ6</accession>
<dbReference type="PATRIC" id="fig|1414851.3.peg.338"/>
<feature type="domain" description="Prokaryotic glutathione synthetase ATP-binding" evidence="1">
    <location>
        <begin position="122"/>
        <end position="263"/>
    </location>
</feature>
<dbReference type="GO" id="GO:0005524">
    <property type="term" value="F:ATP binding"/>
    <property type="evidence" value="ECO:0007669"/>
    <property type="project" value="InterPro"/>
</dbReference>